<accession>A0A7S4MXV1</accession>
<feature type="transmembrane region" description="Helical" evidence="1">
    <location>
        <begin position="181"/>
        <end position="201"/>
    </location>
</feature>
<gene>
    <name evidence="2" type="ORF">OAUR00152_LOCUS22088</name>
</gene>
<organism evidence="2">
    <name type="scientific">Odontella aurita</name>
    <dbReference type="NCBI Taxonomy" id="265563"/>
    <lineage>
        <taxon>Eukaryota</taxon>
        <taxon>Sar</taxon>
        <taxon>Stramenopiles</taxon>
        <taxon>Ochrophyta</taxon>
        <taxon>Bacillariophyta</taxon>
        <taxon>Mediophyceae</taxon>
        <taxon>Biddulphiophycidae</taxon>
        <taxon>Eupodiscales</taxon>
        <taxon>Odontellaceae</taxon>
        <taxon>Odontella</taxon>
    </lineage>
</organism>
<keyword evidence="1" id="KW-0812">Transmembrane</keyword>
<sequence>MFFALIMQNEIIKNAQEADQKRQEIEEHQDGSLKEWALYWVPEGWMIWVAGMPALIFSTAVGGFIILVYIPSMIGTVLKLRSGVIGSLHDPHFPKFRASADTIFYNVSNMVYALLGSVGFMWLLVAVIIFLFVWKPTSNTMISLLAWGIGLTITIVLKMVMMMSARKNVNIALYRAKPRSANIWALAMECWNIGLGGGVVLGRLTQFLLASAVWIGRIDVTFLDENVSFMGYGFDYTPTNFRKEILVHEAHRHPFIDRLGAMYMTRLKHGKVFSSDAGACWRRLFVLALMPWLMRYREETAYYGGDNPAVPEEEKEISDESLFRTKDRGRGRKLVRSVVGKVKVQAIRARDQLVDERIGDLDEAKRRQELIDRRAKRHY</sequence>
<feature type="transmembrane region" description="Helical" evidence="1">
    <location>
        <begin position="45"/>
        <end position="70"/>
    </location>
</feature>
<keyword evidence="1" id="KW-1133">Transmembrane helix</keyword>
<dbReference type="AlphaFoldDB" id="A0A7S4MXV1"/>
<reference evidence="2" key="1">
    <citation type="submission" date="2021-01" db="EMBL/GenBank/DDBJ databases">
        <authorList>
            <person name="Corre E."/>
            <person name="Pelletier E."/>
            <person name="Niang G."/>
            <person name="Scheremetjew M."/>
            <person name="Finn R."/>
            <person name="Kale V."/>
            <person name="Holt S."/>
            <person name="Cochrane G."/>
            <person name="Meng A."/>
            <person name="Brown T."/>
            <person name="Cohen L."/>
        </authorList>
    </citation>
    <scope>NUCLEOTIDE SEQUENCE</scope>
    <source>
        <strain evidence="2">Isolate 1302-5</strain>
    </source>
</reference>
<name>A0A7S4MXV1_9STRA</name>
<proteinExistence type="predicted"/>
<protein>
    <submittedName>
        <fullName evidence="2">Uncharacterized protein</fullName>
    </submittedName>
</protein>
<keyword evidence="1" id="KW-0472">Membrane</keyword>
<evidence type="ECO:0000256" key="1">
    <source>
        <dbReference type="SAM" id="Phobius"/>
    </source>
</evidence>
<evidence type="ECO:0000313" key="2">
    <source>
        <dbReference type="EMBL" id="CAE2252543.1"/>
    </source>
</evidence>
<feature type="transmembrane region" description="Helical" evidence="1">
    <location>
        <begin position="140"/>
        <end position="160"/>
    </location>
</feature>
<dbReference type="EMBL" id="HBKQ01032351">
    <property type="protein sequence ID" value="CAE2252543.1"/>
    <property type="molecule type" value="Transcribed_RNA"/>
</dbReference>
<feature type="transmembrane region" description="Helical" evidence="1">
    <location>
        <begin position="111"/>
        <end position="134"/>
    </location>
</feature>